<evidence type="ECO:0000313" key="2">
    <source>
        <dbReference type="EMBL" id="QCD64905.1"/>
    </source>
</evidence>
<keyword evidence="1" id="KW-1133">Transmembrane helix</keyword>
<organism evidence="2 3">
    <name type="scientific">Halomicrobium mukohataei</name>
    <dbReference type="NCBI Taxonomy" id="57705"/>
    <lineage>
        <taxon>Archaea</taxon>
        <taxon>Methanobacteriati</taxon>
        <taxon>Methanobacteriota</taxon>
        <taxon>Stenosarchaea group</taxon>
        <taxon>Halobacteria</taxon>
        <taxon>Halobacteriales</taxon>
        <taxon>Haloarculaceae</taxon>
        <taxon>Halomicrobium</taxon>
    </lineage>
</organism>
<feature type="transmembrane region" description="Helical" evidence="1">
    <location>
        <begin position="89"/>
        <end position="111"/>
    </location>
</feature>
<dbReference type="GeneID" id="42178142"/>
<dbReference type="KEGG" id="halz:E5139_04360"/>
<accession>A0A4D6KCJ7</accession>
<keyword evidence="1" id="KW-0472">Membrane</keyword>
<keyword evidence="1" id="KW-0812">Transmembrane</keyword>
<reference evidence="2 3" key="1">
    <citation type="submission" date="2019-04" db="EMBL/GenBank/DDBJ databases">
        <title>Complete genome sequence of Arthrobacter sp. ZXY-2 associated with effective atrazine degradation and salt adaptation.</title>
        <authorList>
            <person name="Zhao X."/>
        </authorList>
    </citation>
    <scope>NUCLEOTIDE SEQUENCE [LARGE SCALE GENOMIC DNA]</scope>
    <source>
        <strain evidence="3">ZP60</strain>
    </source>
</reference>
<sequence>MDTRAKIVLLDGFLGVVQIIAALVLAETGTLVEHWWLVVATALGTAGFAIAGDRGYTPDDSTWGFTAVAVAVVAASLLAVFVVNPPVSTVAALQFGVGSGILTNRLLFGVVRPVPTSRIDRSRDGIV</sequence>
<feature type="transmembrane region" description="Helical" evidence="1">
    <location>
        <begin position="63"/>
        <end position="83"/>
    </location>
</feature>
<evidence type="ECO:0000256" key="1">
    <source>
        <dbReference type="SAM" id="Phobius"/>
    </source>
</evidence>
<dbReference type="RefSeq" id="WP_012807743.1">
    <property type="nucleotide sequence ID" value="NZ_CP039375.1"/>
</dbReference>
<dbReference type="AlphaFoldDB" id="A0A4D6KCJ7"/>
<feature type="transmembrane region" description="Helical" evidence="1">
    <location>
        <begin position="7"/>
        <end position="26"/>
    </location>
</feature>
<feature type="transmembrane region" description="Helical" evidence="1">
    <location>
        <begin position="32"/>
        <end position="51"/>
    </location>
</feature>
<reference evidence="2 3" key="2">
    <citation type="submission" date="2019-04" db="EMBL/GenBank/DDBJ databases">
        <authorList>
            <person name="Yang S."/>
            <person name="Wei W."/>
        </authorList>
    </citation>
    <scope>NUCLEOTIDE SEQUENCE [LARGE SCALE GENOMIC DNA]</scope>
    <source>
        <strain evidence="3">ZP60</strain>
    </source>
</reference>
<gene>
    <name evidence="2" type="ORF">E5139_04360</name>
</gene>
<name>A0A4D6KCJ7_9EURY</name>
<dbReference type="EMBL" id="CP039375">
    <property type="protein sequence ID" value="QCD64905.1"/>
    <property type="molecule type" value="Genomic_DNA"/>
</dbReference>
<dbReference type="Proteomes" id="UP000297053">
    <property type="component" value="Chromosome"/>
</dbReference>
<evidence type="ECO:0000313" key="3">
    <source>
        <dbReference type="Proteomes" id="UP000297053"/>
    </source>
</evidence>
<proteinExistence type="predicted"/>
<protein>
    <submittedName>
        <fullName evidence="2">Uncharacterized protein</fullName>
    </submittedName>
</protein>